<keyword evidence="5" id="KW-0547">Nucleotide-binding</keyword>
<feature type="transmembrane region" description="Helical" evidence="9">
    <location>
        <begin position="133"/>
        <end position="150"/>
    </location>
</feature>
<reference evidence="12 13" key="1">
    <citation type="submission" date="2019-02" db="EMBL/GenBank/DDBJ databases">
        <title>Genomic Encyclopedia of Type Strains, Phase IV (KMG-IV): sequencing the most valuable type-strain genomes for metagenomic binning, comparative biology and taxonomic classification.</title>
        <authorList>
            <person name="Goeker M."/>
        </authorList>
    </citation>
    <scope>NUCLEOTIDE SEQUENCE [LARGE SCALE GENOMIC DNA]</scope>
    <source>
        <strain evidence="12 13">DSM 29486</strain>
    </source>
</reference>
<feature type="transmembrane region" description="Helical" evidence="9">
    <location>
        <begin position="278"/>
        <end position="298"/>
    </location>
</feature>
<dbReference type="InterPro" id="IPR003593">
    <property type="entry name" value="AAA+_ATPase"/>
</dbReference>
<feature type="transmembrane region" description="Helical" evidence="9">
    <location>
        <begin position="238"/>
        <end position="258"/>
    </location>
</feature>
<dbReference type="InterPro" id="IPR039421">
    <property type="entry name" value="Type_1_exporter"/>
</dbReference>
<evidence type="ECO:0000256" key="3">
    <source>
        <dbReference type="ARBA" id="ARBA00022475"/>
    </source>
</evidence>
<keyword evidence="6 12" id="KW-0067">ATP-binding</keyword>
<evidence type="ECO:0000259" key="10">
    <source>
        <dbReference type="PROSITE" id="PS50893"/>
    </source>
</evidence>
<comment type="caution">
    <text evidence="12">The sequence shown here is derived from an EMBL/GenBank/DDBJ whole genome shotgun (WGS) entry which is preliminary data.</text>
</comment>
<dbReference type="RefSeq" id="WP_130434663.1">
    <property type="nucleotide sequence ID" value="NZ_SGXF01000002.1"/>
</dbReference>
<evidence type="ECO:0000256" key="4">
    <source>
        <dbReference type="ARBA" id="ARBA00022692"/>
    </source>
</evidence>
<organism evidence="12 13">
    <name type="scientific">Cuneatibacter caecimuris</name>
    <dbReference type="NCBI Taxonomy" id="1796618"/>
    <lineage>
        <taxon>Bacteria</taxon>
        <taxon>Bacillati</taxon>
        <taxon>Bacillota</taxon>
        <taxon>Clostridia</taxon>
        <taxon>Lachnospirales</taxon>
        <taxon>Lachnospiraceae</taxon>
        <taxon>Cuneatibacter</taxon>
    </lineage>
</organism>
<feature type="domain" description="ABC transmembrane type-1" evidence="11">
    <location>
        <begin position="16"/>
        <end position="295"/>
    </location>
</feature>
<dbReference type="InterPro" id="IPR017871">
    <property type="entry name" value="ABC_transporter-like_CS"/>
</dbReference>
<gene>
    <name evidence="12" type="ORF">EV209_1524</name>
</gene>
<keyword evidence="13" id="KW-1185">Reference proteome</keyword>
<dbReference type="GO" id="GO:0016887">
    <property type="term" value="F:ATP hydrolysis activity"/>
    <property type="evidence" value="ECO:0007669"/>
    <property type="project" value="InterPro"/>
</dbReference>
<keyword evidence="2" id="KW-0813">Transport</keyword>
<dbReference type="AlphaFoldDB" id="A0A4Q7PK44"/>
<dbReference type="FunFam" id="3.40.50.300:FF:000221">
    <property type="entry name" value="Multidrug ABC transporter ATP-binding protein"/>
    <property type="match status" value="1"/>
</dbReference>
<feature type="transmembrane region" description="Helical" evidence="9">
    <location>
        <begin position="156"/>
        <end position="178"/>
    </location>
</feature>
<dbReference type="PANTHER" id="PTHR43394:SF1">
    <property type="entry name" value="ATP-BINDING CASSETTE SUB-FAMILY B MEMBER 10, MITOCHONDRIAL"/>
    <property type="match status" value="1"/>
</dbReference>
<keyword evidence="8 9" id="KW-0472">Membrane</keyword>
<dbReference type="InterPro" id="IPR011527">
    <property type="entry name" value="ABC1_TM_dom"/>
</dbReference>
<dbReference type="GO" id="GO:0005524">
    <property type="term" value="F:ATP binding"/>
    <property type="evidence" value="ECO:0007669"/>
    <property type="project" value="UniProtKB-KW"/>
</dbReference>
<dbReference type="Pfam" id="PF00664">
    <property type="entry name" value="ABC_membrane"/>
    <property type="match status" value="1"/>
</dbReference>
<keyword evidence="3" id="KW-1003">Cell membrane</keyword>
<evidence type="ECO:0000256" key="2">
    <source>
        <dbReference type="ARBA" id="ARBA00022448"/>
    </source>
</evidence>
<dbReference type="GO" id="GO:0005886">
    <property type="term" value="C:plasma membrane"/>
    <property type="evidence" value="ECO:0007669"/>
    <property type="project" value="UniProtKB-SubCell"/>
</dbReference>
<evidence type="ECO:0000256" key="7">
    <source>
        <dbReference type="ARBA" id="ARBA00022989"/>
    </source>
</evidence>
<comment type="subcellular location">
    <subcellularLocation>
        <location evidence="1">Cell membrane</location>
        <topology evidence="1">Multi-pass membrane protein</topology>
    </subcellularLocation>
</comment>
<protein>
    <submittedName>
        <fullName evidence="12">ATP-binding cassette subfamily B protein</fullName>
    </submittedName>
</protein>
<evidence type="ECO:0000259" key="11">
    <source>
        <dbReference type="PROSITE" id="PS50929"/>
    </source>
</evidence>
<evidence type="ECO:0000256" key="6">
    <source>
        <dbReference type="ARBA" id="ARBA00022840"/>
    </source>
</evidence>
<evidence type="ECO:0000313" key="12">
    <source>
        <dbReference type="EMBL" id="RZT01084.1"/>
    </source>
</evidence>
<feature type="transmembrane region" description="Helical" evidence="9">
    <location>
        <begin position="52"/>
        <end position="72"/>
    </location>
</feature>
<dbReference type="CDD" id="cd18548">
    <property type="entry name" value="ABC_6TM_Tm287_like"/>
    <property type="match status" value="1"/>
</dbReference>
<dbReference type="PROSITE" id="PS00211">
    <property type="entry name" value="ABC_TRANSPORTER_1"/>
    <property type="match status" value="1"/>
</dbReference>
<dbReference type="OrthoDB" id="9762778at2"/>
<dbReference type="InterPro" id="IPR027417">
    <property type="entry name" value="P-loop_NTPase"/>
</dbReference>
<dbReference type="EMBL" id="SGXF01000002">
    <property type="protein sequence ID" value="RZT01084.1"/>
    <property type="molecule type" value="Genomic_DNA"/>
</dbReference>
<dbReference type="SUPFAM" id="SSF90123">
    <property type="entry name" value="ABC transporter transmembrane region"/>
    <property type="match status" value="1"/>
</dbReference>
<evidence type="ECO:0000256" key="1">
    <source>
        <dbReference type="ARBA" id="ARBA00004651"/>
    </source>
</evidence>
<dbReference type="Proteomes" id="UP000292927">
    <property type="component" value="Unassembled WGS sequence"/>
</dbReference>
<sequence>MKLILHYLKRHMGIFLISTLFLTMEAFADLLQPTFMSYIVDEGVARADIGQILFYGAVMLGIAAVGAVSAVMRNQFASRTSQTVGKELRQDMYHNVQSLSLENIDRLQPSSIITRITNDVTQVQEFINSIMRMMVKAPITCIGAIVLIIIQTPKQAPVMAVILAAVSALILCNMKIGYPRFGTVQKKLDRLNGVSREFLSSVRVVKAFQAEEEEAGKFSSASVNLAAANTAALRTMAVFAPFINLAVNFGIVLLLWISRNQESSQIGRLMASVNYMTQVLFAVTMIANIINTAVRALASSQRIQEVLSETPAQAAPEHPLRPEIKGDIVFDHVFFSYAGAGQNSLEDVSFHIPAGKTVGIIGPTGSGKTTLVNLVPRFYDASQGQILVDGCDVRQIEENLLRAAIAVVPQKALLFSGTISDNLRWGRQGASEEELAEAAAIACADSFIRETEQGYLTWLEQGGVNLSGGQKQRLSLARALVRKPRILILDDCTSALDAQTESAVLKGLRNMGGNMTVLLISQRISAVMQADCILCLDNGAVQGFGTHKELMAGCQIYREIYDSQIGGDSNGR</sequence>
<accession>A0A4Q7PK44</accession>
<dbReference type="PANTHER" id="PTHR43394">
    <property type="entry name" value="ATP-DEPENDENT PERMEASE MDL1, MITOCHONDRIAL"/>
    <property type="match status" value="1"/>
</dbReference>
<feature type="domain" description="ABC transporter" evidence="10">
    <location>
        <begin position="328"/>
        <end position="563"/>
    </location>
</feature>
<dbReference type="SUPFAM" id="SSF52540">
    <property type="entry name" value="P-loop containing nucleoside triphosphate hydrolases"/>
    <property type="match status" value="1"/>
</dbReference>
<evidence type="ECO:0000256" key="9">
    <source>
        <dbReference type="SAM" id="Phobius"/>
    </source>
</evidence>
<evidence type="ECO:0000256" key="8">
    <source>
        <dbReference type="ARBA" id="ARBA00023136"/>
    </source>
</evidence>
<dbReference type="SMART" id="SM00382">
    <property type="entry name" value="AAA"/>
    <property type="match status" value="1"/>
</dbReference>
<dbReference type="Gene3D" id="3.40.50.300">
    <property type="entry name" value="P-loop containing nucleotide triphosphate hydrolases"/>
    <property type="match status" value="1"/>
</dbReference>
<name>A0A4Q7PK44_9FIRM</name>
<dbReference type="InterPro" id="IPR036640">
    <property type="entry name" value="ABC1_TM_sf"/>
</dbReference>
<dbReference type="Gene3D" id="1.20.1560.10">
    <property type="entry name" value="ABC transporter type 1, transmembrane domain"/>
    <property type="match status" value="1"/>
</dbReference>
<evidence type="ECO:0000313" key="13">
    <source>
        <dbReference type="Proteomes" id="UP000292927"/>
    </source>
</evidence>
<proteinExistence type="predicted"/>
<dbReference type="PROSITE" id="PS50893">
    <property type="entry name" value="ABC_TRANSPORTER_2"/>
    <property type="match status" value="1"/>
</dbReference>
<keyword evidence="4 9" id="KW-0812">Transmembrane</keyword>
<keyword evidence="7 9" id="KW-1133">Transmembrane helix</keyword>
<dbReference type="Pfam" id="PF00005">
    <property type="entry name" value="ABC_tran"/>
    <property type="match status" value="1"/>
</dbReference>
<dbReference type="PROSITE" id="PS50929">
    <property type="entry name" value="ABC_TM1F"/>
    <property type="match status" value="1"/>
</dbReference>
<evidence type="ECO:0000256" key="5">
    <source>
        <dbReference type="ARBA" id="ARBA00022741"/>
    </source>
</evidence>
<dbReference type="InterPro" id="IPR003439">
    <property type="entry name" value="ABC_transporter-like_ATP-bd"/>
</dbReference>
<dbReference type="GO" id="GO:0015421">
    <property type="term" value="F:ABC-type oligopeptide transporter activity"/>
    <property type="evidence" value="ECO:0007669"/>
    <property type="project" value="TreeGrafter"/>
</dbReference>